<dbReference type="Gene3D" id="1.10.132.20">
    <property type="entry name" value="Ribosome-recycling factor"/>
    <property type="match status" value="1"/>
</dbReference>
<feature type="domain" description="Ribosome recycling factor" evidence="3">
    <location>
        <begin position="21"/>
        <end position="184"/>
    </location>
</feature>
<dbReference type="PANTHER" id="PTHR20982">
    <property type="entry name" value="RIBOSOME RECYCLING FACTOR"/>
    <property type="match status" value="1"/>
</dbReference>
<protein>
    <submittedName>
        <fullName evidence="4">Ribosome recycling factor</fullName>
    </submittedName>
</protein>
<evidence type="ECO:0000259" key="3">
    <source>
        <dbReference type="Pfam" id="PF01765"/>
    </source>
</evidence>
<comment type="caution">
    <text evidence="4">The sequence shown here is derived from an EMBL/GenBank/DDBJ whole genome shotgun (WGS) entry which is preliminary data.</text>
</comment>
<dbReference type="GO" id="GO:0043023">
    <property type="term" value="F:ribosomal large subunit binding"/>
    <property type="evidence" value="ECO:0007669"/>
    <property type="project" value="TreeGrafter"/>
</dbReference>
<sequence>MEYKEIIDRIKPELDKVINFLEREVAKIRSGRASASLVEDVPVECFGQKLPLKQWGVITLSGPRQILIQPWDKSYLESIEKAIRQFGGGLSPVVDKDVIRVNLPPLTEEFRKELLRVLSEKQEEARKTVRKWREEAWDEIQEKFKEGEIREDDKFRAKDELQDLVDDRSQKIAQIGEKKKKEIME</sequence>
<reference evidence="5" key="1">
    <citation type="submission" date="2017-09" db="EMBL/GenBank/DDBJ databases">
        <title>Depth-based differentiation of microbial function through sediment-hosted aquifers and enrichment of novel symbionts in the deep terrestrial subsurface.</title>
        <authorList>
            <person name="Probst A.J."/>
            <person name="Ladd B."/>
            <person name="Jarett J.K."/>
            <person name="Geller-Mcgrath D.E."/>
            <person name="Sieber C.M.K."/>
            <person name="Emerson J.B."/>
            <person name="Anantharaman K."/>
            <person name="Thomas B.C."/>
            <person name="Malmstrom R."/>
            <person name="Stieglmeier M."/>
            <person name="Klingl A."/>
            <person name="Woyke T."/>
            <person name="Ryan C.M."/>
            <person name="Banfield J.F."/>
        </authorList>
    </citation>
    <scope>NUCLEOTIDE SEQUENCE [LARGE SCALE GENOMIC DNA]</scope>
</reference>
<dbReference type="AlphaFoldDB" id="A0A2M7R5Q9"/>
<dbReference type="NCBIfam" id="TIGR00496">
    <property type="entry name" value="frr"/>
    <property type="match status" value="1"/>
</dbReference>
<evidence type="ECO:0000256" key="2">
    <source>
        <dbReference type="ARBA" id="ARBA00022917"/>
    </source>
</evidence>
<dbReference type="GO" id="GO:0006412">
    <property type="term" value="P:translation"/>
    <property type="evidence" value="ECO:0007669"/>
    <property type="project" value="UniProtKB-KW"/>
</dbReference>
<evidence type="ECO:0000313" key="4">
    <source>
        <dbReference type="EMBL" id="PIY88755.1"/>
    </source>
</evidence>
<dbReference type="Gene3D" id="3.30.1360.40">
    <property type="match status" value="1"/>
</dbReference>
<evidence type="ECO:0000256" key="1">
    <source>
        <dbReference type="ARBA" id="ARBA00005912"/>
    </source>
</evidence>
<comment type="similarity">
    <text evidence="1">Belongs to the RRF family.</text>
</comment>
<dbReference type="InterPro" id="IPR023584">
    <property type="entry name" value="Ribosome_recyc_fac_dom"/>
</dbReference>
<dbReference type="FunFam" id="3.30.1360.40:FF:000001">
    <property type="entry name" value="Ribosome-recycling factor"/>
    <property type="match status" value="1"/>
</dbReference>
<dbReference type="InterPro" id="IPR036191">
    <property type="entry name" value="RRF_sf"/>
</dbReference>
<evidence type="ECO:0000313" key="5">
    <source>
        <dbReference type="Proteomes" id="UP000230767"/>
    </source>
</evidence>
<organism evidence="4 5">
    <name type="scientific">Candidatus Nealsonbacteria bacterium CG_4_10_14_0_8_um_filter_37_14</name>
    <dbReference type="NCBI Taxonomy" id="1974684"/>
    <lineage>
        <taxon>Bacteria</taxon>
        <taxon>Candidatus Nealsoniibacteriota</taxon>
    </lineage>
</organism>
<dbReference type="EMBL" id="PFLW01000071">
    <property type="protein sequence ID" value="PIY88755.1"/>
    <property type="molecule type" value="Genomic_DNA"/>
</dbReference>
<dbReference type="InterPro" id="IPR002661">
    <property type="entry name" value="Ribosome_recyc_fac"/>
</dbReference>
<proteinExistence type="inferred from homology"/>
<gene>
    <name evidence="4" type="ORF">COY73_02935</name>
</gene>
<dbReference type="SUPFAM" id="SSF55194">
    <property type="entry name" value="Ribosome recycling factor, RRF"/>
    <property type="match status" value="1"/>
</dbReference>
<dbReference type="Pfam" id="PF01765">
    <property type="entry name" value="RRF"/>
    <property type="match status" value="1"/>
</dbReference>
<accession>A0A2M7R5Q9</accession>
<dbReference type="PANTHER" id="PTHR20982:SF3">
    <property type="entry name" value="MITOCHONDRIAL RIBOSOME RECYCLING FACTOR PSEUDO 1"/>
    <property type="match status" value="1"/>
</dbReference>
<keyword evidence="2" id="KW-0648">Protein biosynthesis</keyword>
<dbReference type="Proteomes" id="UP000230767">
    <property type="component" value="Unassembled WGS sequence"/>
</dbReference>
<name>A0A2M7R5Q9_9BACT</name>